<name>A0A1A9LBG2_9FLAO</name>
<dbReference type="RefSeq" id="WP_068763042.1">
    <property type="nucleotide sequence ID" value="NZ_LXIE01000050.1"/>
</dbReference>
<evidence type="ECO:0000259" key="1">
    <source>
        <dbReference type="Pfam" id="PF01841"/>
    </source>
</evidence>
<dbReference type="EMBL" id="LXIE01000050">
    <property type="protein sequence ID" value="OAD90012.1"/>
    <property type="molecule type" value="Genomic_DNA"/>
</dbReference>
<dbReference type="Proteomes" id="UP000077552">
    <property type="component" value="Unassembled WGS sequence"/>
</dbReference>
<dbReference type="SUPFAM" id="SSF54001">
    <property type="entry name" value="Cysteine proteinases"/>
    <property type="match status" value="1"/>
</dbReference>
<organism evidence="2 3">
    <name type="scientific">Aequorivita soesokkakensis</name>
    <dbReference type="NCBI Taxonomy" id="1385699"/>
    <lineage>
        <taxon>Bacteria</taxon>
        <taxon>Pseudomonadati</taxon>
        <taxon>Bacteroidota</taxon>
        <taxon>Flavobacteriia</taxon>
        <taxon>Flavobacteriales</taxon>
        <taxon>Flavobacteriaceae</taxon>
        <taxon>Aequorivita</taxon>
    </lineage>
</organism>
<dbReference type="InterPro" id="IPR002931">
    <property type="entry name" value="Transglutaminase-like"/>
</dbReference>
<sequence>MKTNILTAITVLCFLNLSIAQNYKFGKVSKEELVQKEHPQEPTADAAILYREIHTNFDYSSDSGFYMITDVFERVKIYKKEGFDWATKEIDLYQGSSGANDEISGLKAYTYYLGANDKIEEIKLRSEGIFEEATTKYIHKVKFTMPDVKEGCVIEYKYTIKSPFINNIDEFRFQEMIPVDNVEVTFASPEYFIFKTHQKGWIPYKVDKGGKDRIIPLANSRSEFDRHGNMTSKASTRDLKFKEDVYTIKLNNVPAMKEEAFVGNIDNYSTSLKFELSYVDFPGSPMKTYSTTWEDVSKGIYEVDSFGNELERSNYFEDDLNSLINGVSNPEEKVNRIFSYVVNKMTWNKFTGYYTNEGVKEAYKKGSGNVADINLILVAMLRKANLNADPVLVSTKDHGMPLFPTRNGFNYVIAGVELPQGVILLDATNKDAEMGILKSSIMNWQGRMIKKDGSSGWVSLTPQTPAVKSAMVTAEIKPDLSVSGKAQNRFTGNYAFKYRTEFKSLNEDAQRKEIEKNSNQVELSALHFENLDTTGKPVSLEYDFESLDAVEDVAGKLYFSPMVFMATKESPFKPETRDYPIDFGYPMKDRYIINIALPEGYKVESLPENAVFNLGENTGSYRYLISQVGNKLQLSVEFTINKAYIAAEEYGNLKKFYELLIAKENEKVVLSKA</sequence>
<dbReference type="Pfam" id="PF01841">
    <property type="entry name" value="Transglut_core"/>
    <property type="match status" value="1"/>
</dbReference>
<evidence type="ECO:0000313" key="2">
    <source>
        <dbReference type="EMBL" id="OAD90012.1"/>
    </source>
</evidence>
<dbReference type="Gene3D" id="2.60.40.3140">
    <property type="match status" value="1"/>
</dbReference>
<dbReference type="STRING" id="1385699.A7A78_07275"/>
<protein>
    <recommendedName>
        <fullName evidence="1">Transglutaminase-like domain-containing protein</fullName>
    </recommendedName>
</protein>
<dbReference type="OrthoDB" id="98874at2"/>
<gene>
    <name evidence="2" type="ORF">A7A78_07275</name>
</gene>
<evidence type="ECO:0000313" key="3">
    <source>
        <dbReference type="Proteomes" id="UP000077552"/>
    </source>
</evidence>
<comment type="caution">
    <text evidence="2">The sequence shown here is derived from an EMBL/GenBank/DDBJ whole genome shotgun (WGS) entry which is preliminary data.</text>
</comment>
<accession>A0A1A9LBG2</accession>
<dbReference type="AlphaFoldDB" id="A0A1A9LBG2"/>
<dbReference type="Gene3D" id="3.10.620.30">
    <property type="match status" value="1"/>
</dbReference>
<reference evidence="2 3" key="1">
    <citation type="submission" date="2016-05" db="EMBL/GenBank/DDBJ databases">
        <title>Genome sequencing of Vitellibacter soesokkakensis RSSK-12.</title>
        <authorList>
            <person name="Thevarajoo S."/>
            <person name="Selvaratnam C."/>
            <person name="Goh K.M."/>
            <person name="Chan K.-G."/>
            <person name="Chong C.S."/>
        </authorList>
    </citation>
    <scope>NUCLEOTIDE SEQUENCE [LARGE SCALE GENOMIC DNA]</scope>
    <source>
        <strain evidence="2 3">RSSK-12</strain>
    </source>
</reference>
<dbReference type="Gene3D" id="2.60.120.1130">
    <property type="match status" value="1"/>
</dbReference>
<feature type="domain" description="Transglutaminase-like" evidence="1">
    <location>
        <begin position="323"/>
        <end position="398"/>
    </location>
</feature>
<dbReference type="InterPro" id="IPR038765">
    <property type="entry name" value="Papain-like_cys_pep_sf"/>
</dbReference>
<proteinExistence type="predicted"/>
<keyword evidence="3" id="KW-1185">Reference proteome</keyword>